<keyword evidence="2" id="KW-1185">Reference proteome</keyword>
<gene>
    <name evidence="1" type="ORF">A4R35_11385</name>
</gene>
<organism evidence="1 2">
    <name type="scientific">Thermogemmatispora tikiterensis</name>
    <dbReference type="NCBI Taxonomy" id="1825093"/>
    <lineage>
        <taxon>Bacteria</taxon>
        <taxon>Bacillati</taxon>
        <taxon>Chloroflexota</taxon>
        <taxon>Ktedonobacteria</taxon>
        <taxon>Thermogemmatisporales</taxon>
        <taxon>Thermogemmatisporaceae</taxon>
        <taxon>Thermogemmatispora</taxon>
    </lineage>
</organism>
<dbReference type="EMBL" id="MCIF01000002">
    <property type="protein sequence ID" value="RAQ96138.1"/>
    <property type="molecule type" value="Genomic_DNA"/>
</dbReference>
<dbReference type="Proteomes" id="UP000248706">
    <property type="component" value="Unassembled WGS sequence"/>
</dbReference>
<accession>A0A328VED9</accession>
<name>A0A328VED9_9CHLR</name>
<protein>
    <submittedName>
        <fullName evidence="1">Uncharacterized protein</fullName>
    </submittedName>
</protein>
<comment type="caution">
    <text evidence="1">The sequence shown here is derived from an EMBL/GenBank/DDBJ whole genome shotgun (WGS) entry which is preliminary data.</text>
</comment>
<evidence type="ECO:0000313" key="1">
    <source>
        <dbReference type="EMBL" id="RAQ96138.1"/>
    </source>
</evidence>
<proteinExistence type="predicted"/>
<sequence>MPTDGLHVLGQWSILTKRPWCLFARLYLGRSPDLTVEELGSPGQHPACQRLLVSKHSARLQDYARRSPSGPALFYVITMMMVLQ</sequence>
<dbReference type="AlphaFoldDB" id="A0A328VED9"/>
<reference evidence="1 2" key="1">
    <citation type="submission" date="2016-08" db="EMBL/GenBank/DDBJ databases">
        <title>Analysis of Carbohydrate Active Enzymes in Thermogemmatispora T81 Reveals Carbohydrate Degradation Ability.</title>
        <authorList>
            <person name="Tomazini A."/>
            <person name="Lal S."/>
            <person name="Stott M."/>
            <person name="Henrissat B."/>
            <person name="Polikarpov I."/>
            <person name="Sparling R."/>
            <person name="Levin D.B."/>
        </authorList>
    </citation>
    <scope>NUCLEOTIDE SEQUENCE [LARGE SCALE GENOMIC DNA]</scope>
    <source>
        <strain evidence="1 2">T81</strain>
    </source>
</reference>
<evidence type="ECO:0000313" key="2">
    <source>
        <dbReference type="Proteomes" id="UP000248706"/>
    </source>
</evidence>